<reference evidence="2 3" key="1">
    <citation type="journal article" date="2019" name="Nat. Ecol. Evol.">
        <title>Megaphylogeny resolves global patterns of mushroom evolution.</title>
        <authorList>
            <person name="Varga T."/>
            <person name="Krizsan K."/>
            <person name="Foldi C."/>
            <person name="Dima B."/>
            <person name="Sanchez-Garcia M."/>
            <person name="Sanchez-Ramirez S."/>
            <person name="Szollosi G.J."/>
            <person name="Szarkandi J.G."/>
            <person name="Papp V."/>
            <person name="Albert L."/>
            <person name="Andreopoulos W."/>
            <person name="Angelini C."/>
            <person name="Antonin V."/>
            <person name="Barry K.W."/>
            <person name="Bougher N.L."/>
            <person name="Buchanan P."/>
            <person name="Buyck B."/>
            <person name="Bense V."/>
            <person name="Catcheside P."/>
            <person name="Chovatia M."/>
            <person name="Cooper J."/>
            <person name="Damon W."/>
            <person name="Desjardin D."/>
            <person name="Finy P."/>
            <person name="Geml J."/>
            <person name="Haridas S."/>
            <person name="Hughes K."/>
            <person name="Justo A."/>
            <person name="Karasinski D."/>
            <person name="Kautmanova I."/>
            <person name="Kiss B."/>
            <person name="Kocsube S."/>
            <person name="Kotiranta H."/>
            <person name="LaButti K.M."/>
            <person name="Lechner B.E."/>
            <person name="Liimatainen K."/>
            <person name="Lipzen A."/>
            <person name="Lukacs Z."/>
            <person name="Mihaltcheva S."/>
            <person name="Morgado L.N."/>
            <person name="Niskanen T."/>
            <person name="Noordeloos M.E."/>
            <person name="Ohm R.A."/>
            <person name="Ortiz-Santana B."/>
            <person name="Ovrebo C."/>
            <person name="Racz N."/>
            <person name="Riley R."/>
            <person name="Savchenko A."/>
            <person name="Shiryaev A."/>
            <person name="Soop K."/>
            <person name="Spirin V."/>
            <person name="Szebenyi C."/>
            <person name="Tomsovsky M."/>
            <person name="Tulloss R.E."/>
            <person name="Uehling J."/>
            <person name="Grigoriev I.V."/>
            <person name="Vagvolgyi C."/>
            <person name="Papp T."/>
            <person name="Martin F.M."/>
            <person name="Miettinen O."/>
            <person name="Hibbett D.S."/>
            <person name="Nagy L.G."/>
        </authorList>
    </citation>
    <scope>NUCLEOTIDE SEQUENCE [LARGE SCALE GENOMIC DNA]</scope>
    <source>
        <strain evidence="2 3">HHB13444</strain>
    </source>
</reference>
<evidence type="ECO:0000313" key="2">
    <source>
        <dbReference type="EMBL" id="TFK84777.1"/>
    </source>
</evidence>
<keyword evidence="3" id="KW-1185">Reference proteome</keyword>
<feature type="transmembrane region" description="Helical" evidence="1">
    <location>
        <begin position="12"/>
        <end position="29"/>
    </location>
</feature>
<organism evidence="2 3">
    <name type="scientific">Polyporus arcularius HHB13444</name>
    <dbReference type="NCBI Taxonomy" id="1314778"/>
    <lineage>
        <taxon>Eukaryota</taxon>
        <taxon>Fungi</taxon>
        <taxon>Dikarya</taxon>
        <taxon>Basidiomycota</taxon>
        <taxon>Agaricomycotina</taxon>
        <taxon>Agaricomycetes</taxon>
        <taxon>Polyporales</taxon>
        <taxon>Polyporaceae</taxon>
        <taxon>Polyporus</taxon>
    </lineage>
</organism>
<dbReference type="InParanoid" id="A0A5C3P787"/>
<gene>
    <name evidence="2" type="ORF">K466DRAFT_213701</name>
</gene>
<protein>
    <submittedName>
        <fullName evidence="2">Uncharacterized protein</fullName>
    </submittedName>
</protein>
<evidence type="ECO:0000256" key="1">
    <source>
        <dbReference type="SAM" id="Phobius"/>
    </source>
</evidence>
<keyword evidence="1" id="KW-1133">Transmembrane helix</keyword>
<accession>A0A5C3P787</accession>
<keyword evidence="1" id="KW-0812">Transmembrane</keyword>
<evidence type="ECO:0000313" key="3">
    <source>
        <dbReference type="Proteomes" id="UP000308197"/>
    </source>
</evidence>
<dbReference type="EMBL" id="ML211294">
    <property type="protein sequence ID" value="TFK84777.1"/>
    <property type="molecule type" value="Genomic_DNA"/>
</dbReference>
<dbReference type="Proteomes" id="UP000308197">
    <property type="component" value="Unassembled WGS sequence"/>
</dbReference>
<name>A0A5C3P787_9APHY</name>
<sequence length="51" mass="5666">MIDAMGTMTDASLRYFFHAGLLFFIVLSSPQQSDDRLRPSMTAIIMGSPAR</sequence>
<dbReference type="AlphaFoldDB" id="A0A5C3P787"/>
<proteinExistence type="predicted"/>
<keyword evidence="1" id="KW-0472">Membrane</keyword>